<dbReference type="Gene3D" id="2.60.120.10">
    <property type="entry name" value="Jelly Rolls"/>
    <property type="match status" value="1"/>
</dbReference>
<dbReference type="SUPFAM" id="SSF51182">
    <property type="entry name" value="RmlC-like cupins"/>
    <property type="match status" value="1"/>
</dbReference>
<dbReference type="GO" id="GO:0005976">
    <property type="term" value="P:polysaccharide metabolic process"/>
    <property type="evidence" value="ECO:0007669"/>
    <property type="project" value="InterPro"/>
</dbReference>
<dbReference type="PANTHER" id="PTHR46390:SF1">
    <property type="entry name" value="MANNOSE-1-PHOSPHATE GUANYLYLTRANSFERASE"/>
    <property type="match status" value="1"/>
</dbReference>
<organism evidence="2 3">
    <name type="scientific">gamma proteobacterium HTCC2207</name>
    <dbReference type="NCBI Taxonomy" id="314287"/>
    <lineage>
        <taxon>Bacteria</taxon>
        <taxon>Pseudomonadati</taxon>
        <taxon>Pseudomonadota</taxon>
        <taxon>Gammaproteobacteria</taxon>
        <taxon>Cellvibrionales</taxon>
        <taxon>Porticoccaceae</taxon>
        <taxon>SAR92 clade</taxon>
    </lineage>
</organism>
<dbReference type="STRING" id="314287.GB2207_01732"/>
<dbReference type="InterPro" id="IPR051161">
    <property type="entry name" value="Mannose-6P_isomerase_type2"/>
</dbReference>
<dbReference type="FunFam" id="2.60.120.10:FF:000032">
    <property type="entry name" value="Mannose-1-phosphate guanylyltransferase/mannose-6-phosphate isomerase"/>
    <property type="match status" value="1"/>
</dbReference>
<dbReference type="InterPro" id="IPR011051">
    <property type="entry name" value="RmlC_Cupin_sf"/>
</dbReference>
<gene>
    <name evidence="2" type="ORF">GB2207_01732</name>
</gene>
<keyword evidence="3" id="KW-1185">Reference proteome</keyword>
<accession>Q1YTK3</accession>
<dbReference type="GO" id="GO:0004475">
    <property type="term" value="F:mannose-1-phosphate guanylyltransferase (GTP) activity"/>
    <property type="evidence" value="ECO:0007669"/>
    <property type="project" value="TreeGrafter"/>
</dbReference>
<evidence type="ECO:0000313" key="3">
    <source>
        <dbReference type="Proteomes" id="UP000005555"/>
    </source>
</evidence>
<evidence type="ECO:0000259" key="1">
    <source>
        <dbReference type="Pfam" id="PF01050"/>
    </source>
</evidence>
<reference evidence="2 3" key="1">
    <citation type="submission" date="2006-03" db="EMBL/GenBank/DDBJ databases">
        <authorList>
            <person name="Giovannoni S.J."/>
            <person name="Cho J.-C."/>
            <person name="Ferriera S."/>
            <person name="Johnson J."/>
            <person name="Kravitz S."/>
            <person name="Halpern A."/>
            <person name="Remington K."/>
            <person name="Beeson K."/>
            <person name="Tran B."/>
            <person name="Rogers Y.-H."/>
            <person name="Friedman R."/>
            <person name="Venter J.C."/>
        </authorList>
    </citation>
    <scope>NUCLEOTIDE SEQUENCE [LARGE SCALE GENOMIC DNA]</scope>
    <source>
        <strain evidence="2 3">HTCC2207</strain>
    </source>
</reference>
<dbReference type="InterPro" id="IPR001538">
    <property type="entry name" value="Man6P_isomerase-2_C"/>
</dbReference>
<feature type="domain" description="Mannose-6-phosphate isomerase type II C-terminal" evidence="1">
    <location>
        <begin position="21"/>
        <end position="135"/>
    </location>
</feature>
<protein>
    <submittedName>
        <fullName evidence="2">GDP-mannose pyrophosphorylase</fullName>
    </submittedName>
</protein>
<dbReference type="AlphaFoldDB" id="Q1YTK3"/>
<dbReference type="HOGENOM" id="CLU_035527_4_0_6"/>
<sequence length="145" mass="16537">MADKSRVQEVKSLVARLEQQGRTEHLSHREVMRPWGSYDPIGQGHRFQVKLIKVNPGESLSLQMHHYRAEHWIVVSGTALVERDGKEQLVSENESVYIQIGQRHRLTNPGCLPLQLIEVQSGCYLGEDDIVRYSDNYNRVAEASG</sequence>
<dbReference type="CDD" id="cd02213">
    <property type="entry name" value="cupin_PMI_typeII_C"/>
    <property type="match status" value="1"/>
</dbReference>
<dbReference type="Proteomes" id="UP000005555">
    <property type="component" value="Unassembled WGS sequence"/>
</dbReference>
<evidence type="ECO:0000313" key="2">
    <source>
        <dbReference type="EMBL" id="EAS47484.1"/>
    </source>
</evidence>
<dbReference type="PANTHER" id="PTHR46390">
    <property type="entry name" value="MANNOSE-1-PHOSPHATE GUANYLYLTRANSFERASE"/>
    <property type="match status" value="1"/>
</dbReference>
<proteinExistence type="predicted"/>
<comment type="caution">
    <text evidence="2">The sequence shown here is derived from an EMBL/GenBank/DDBJ whole genome shotgun (WGS) entry which is preliminary data.</text>
</comment>
<dbReference type="GO" id="GO:0009298">
    <property type="term" value="P:GDP-mannose biosynthetic process"/>
    <property type="evidence" value="ECO:0007669"/>
    <property type="project" value="TreeGrafter"/>
</dbReference>
<dbReference type="eggNOG" id="COG0662">
    <property type="taxonomic scope" value="Bacteria"/>
</dbReference>
<name>Q1YTK3_9GAMM</name>
<dbReference type="Pfam" id="PF01050">
    <property type="entry name" value="MannoseP_isomer"/>
    <property type="match status" value="1"/>
</dbReference>
<dbReference type="EMBL" id="AAPI01000002">
    <property type="protein sequence ID" value="EAS47484.1"/>
    <property type="molecule type" value="Genomic_DNA"/>
</dbReference>
<dbReference type="InterPro" id="IPR014710">
    <property type="entry name" value="RmlC-like_jellyroll"/>
</dbReference>